<dbReference type="Pfam" id="PF07136">
    <property type="entry name" value="DUF1385"/>
    <property type="match status" value="1"/>
</dbReference>
<dbReference type="EMBL" id="BNJG01000001">
    <property type="protein sequence ID" value="GHO54205.1"/>
    <property type="molecule type" value="Genomic_DNA"/>
</dbReference>
<keyword evidence="2" id="KW-0472">Membrane</keyword>
<keyword evidence="4" id="KW-1185">Reference proteome</keyword>
<evidence type="ECO:0000313" key="4">
    <source>
        <dbReference type="Proteomes" id="UP000654345"/>
    </source>
</evidence>
<feature type="transmembrane region" description="Helical" evidence="2">
    <location>
        <begin position="214"/>
        <end position="232"/>
    </location>
</feature>
<evidence type="ECO:0000256" key="2">
    <source>
        <dbReference type="SAM" id="Phobius"/>
    </source>
</evidence>
<proteinExistence type="predicted"/>
<evidence type="ECO:0000256" key="1">
    <source>
        <dbReference type="SAM" id="MobiDB-lite"/>
    </source>
</evidence>
<reference evidence="3 4" key="1">
    <citation type="journal article" date="2021" name="Int. J. Syst. Evol. Microbiol.">
        <title>Reticulibacter mediterranei gen. nov., sp. nov., within the new family Reticulibacteraceae fam. nov., and Ktedonospora formicarum gen. nov., sp. nov., Ktedonobacter robiniae sp. nov., Dictyobacter formicarum sp. nov. and Dictyobacter arantiisoli sp. nov., belonging to the class Ktedonobacteria.</title>
        <authorList>
            <person name="Yabe S."/>
            <person name="Zheng Y."/>
            <person name="Wang C.M."/>
            <person name="Sakai Y."/>
            <person name="Abe K."/>
            <person name="Yokota A."/>
            <person name="Donadio S."/>
            <person name="Cavaletti L."/>
            <person name="Monciardini P."/>
        </authorList>
    </citation>
    <scope>NUCLEOTIDE SEQUENCE [LARGE SCALE GENOMIC DNA]</scope>
    <source>
        <strain evidence="3 4">SOSP1-30</strain>
    </source>
</reference>
<keyword evidence="2" id="KW-0812">Transmembrane</keyword>
<feature type="transmembrane region" description="Helical" evidence="2">
    <location>
        <begin position="113"/>
        <end position="133"/>
    </location>
</feature>
<keyword evidence="2" id="KW-1133">Transmembrane helix</keyword>
<gene>
    <name evidence="3" type="ORF">KSB_26800</name>
</gene>
<feature type="region of interest" description="Disordered" evidence="1">
    <location>
        <begin position="81"/>
        <end position="106"/>
    </location>
</feature>
<sequence length="321" mass="34995">MARFYYGGQAVIEGVMMRGKTSFAVAMRKADQSIYVYEEPLPERLRSKFFSLPFVRGILLLWETLVLGSRIMTLSANVASEEPGTESDNQATAKAEQAPANEDPTKMSGSMTFSLVISMTIAVAIFFVGPLVVTNLLGHWIGTGWLSLILEGVLRLALLIGYLLLIGRVPDIQRVFGYHGAEHKAINAMEHGDPLDVAHVRAATRVHTRCGTGFLLIVAVLSIFVFALVVTPSLPIKLLSRIVLVPIVASIAYELMRLGAANYRLRLVRWLLAPGLALQSLTTREPDDAMIECSIAALQRVLKNDQKAEAGAQEPAPLVTA</sequence>
<dbReference type="PANTHER" id="PTHR42867">
    <property type="entry name" value="MEMBRANE PROTEIN-RELATED"/>
    <property type="match status" value="1"/>
</dbReference>
<dbReference type="PANTHER" id="PTHR42867:SF1">
    <property type="entry name" value="MEMBRANE PROTEIN-RELATED"/>
    <property type="match status" value="1"/>
</dbReference>
<dbReference type="InterPro" id="IPR010787">
    <property type="entry name" value="DUF1385"/>
</dbReference>
<feature type="transmembrane region" description="Helical" evidence="2">
    <location>
        <begin position="238"/>
        <end position="256"/>
    </location>
</feature>
<dbReference type="Proteomes" id="UP000654345">
    <property type="component" value="Unassembled WGS sequence"/>
</dbReference>
<dbReference type="RefSeq" id="WP_201370944.1">
    <property type="nucleotide sequence ID" value="NZ_BNJG01000001.1"/>
</dbReference>
<evidence type="ECO:0008006" key="5">
    <source>
        <dbReference type="Google" id="ProtNLM"/>
    </source>
</evidence>
<organism evidence="3 4">
    <name type="scientific">Ktedonobacter robiniae</name>
    <dbReference type="NCBI Taxonomy" id="2778365"/>
    <lineage>
        <taxon>Bacteria</taxon>
        <taxon>Bacillati</taxon>
        <taxon>Chloroflexota</taxon>
        <taxon>Ktedonobacteria</taxon>
        <taxon>Ktedonobacterales</taxon>
        <taxon>Ktedonobacteraceae</taxon>
        <taxon>Ktedonobacter</taxon>
    </lineage>
</organism>
<accession>A0ABQ3UPA8</accession>
<protein>
    <recommendedName>
        <fullName evidence="5">DUF1385 domain-containing protein</fullName>
    </recommendedName>
</protein>
<evidence type="ECO:0000313" key="3">
    <source>
        <dbReference type="EMBL" id="GHO54205.1"/>
    </source>
</evidence>
<feature type="transmembrane region" description="Helical" evidence="2">
    <location>
        <begin position="145"/>
        <end position="165"/>
    </location>
</feature>
<name>A0ABQ3UPA8_9CHLR</name>
<comment type="caution">
    <text evidence="3">The sequence shown here is derived from an EMBL/GenBank/DDBJ whole genome shotgun (WGS) entry which is preliminary data.</text>
</comment>